<geneLocation type="plasmid" evidence="1 2">
    <name>unnamed1</name>
</geneLocation>
<keyword evidence="1" id="KW-0614">Plasmid</keyword>
<evidence type="ECO:0000313" key="1">
    <source>
        <dbReference type="EMBL" id="ANP89898.1"/>
    </source>
</evidence>
<evidence type="ECO:0000313" key="2">
    <source>
        <dbReference type="Proteomes" id="UP000092691"/>
    </source>
</evidence>
<sequence>MQSSDRGGDCRFGSADRTQLQPWKVSLSQEGYSQHMRADRAGTITQWDEMTVNVYTASPASQCA</sequence>
<dbReference type="EMBL" id="CP016287">
    <property type="protein sequence ID" value="ANP89898.1"/>
    <property type="molecule type" value="Genomic_DNA"/>
</dbReference>
<name>A0A1B1CJF6_RHILE</name>
<dbReference type="Proteomes" id="UP000092691">
    <property type="component" value="Plasmid unnamed1"/>
</dbReference>
<dbReference type="AlphaFoldDB" id="A0A1B1CJF6"/>
<protein>
    <submittedName>
        <fullName evidence="1">Uncharacterized protein</fullName>
    </submittedName>
</protein>
<organism evidence="1 2">
    <name type="scientific">Rhizobium leguminosarum</name>
    <dbReference type="NCBI Taxonomy" id="384"/>
    <lineage>
        <taxon>Bacteria</taxon>
        <taxon>Pseudomonadati</taxon>
        <taxon>Pseudomonadota</taxon>
        <taxon>Alphaproteobacteria</taxon>
        <taxon>Hyphomicrobiales</taxon>
        <taxon>Rhizobiaceae</taxon>
        <taxon>Rhizobium/Agrobacterium group</taxon>
        <taxon>Rhizobium</taxon>
    </lineage>
</organism>
<gene>
    <name evidence="1" type="ORF">BA011_29895</name>
</gene>
<accession>A0A1B1CJF6</accession>
<proteinExistence type="predicted"/>
<reference evidence="1 2" key="1">
    <citation type="submission" date="2016-06" db="EMBL/GenBank/DDBJ databases">
        <title>Microsymbionts genomes from the relict species Vavilovia formosa.</title>
        <authorList>
            <person name="Chirak E."/>
            <person name="Kimeklis A."/>
            <person name="Andronov E."/>
        </authorList>
    </citation>
    <scope>NUCLEOTIDE SEQUENCE [LARGE SCALE GENOMIC DNA]</scope>
    <source>
        <strain evidence="1 2">Vaf10</strain>
        <plasmid evidence="2">Plasmid unnamed1</plasmid>
    </source>
</reference>